<dbReference type="InterPro" id="IPR007050">
    <property type="entry name" value="HTH_bacterioopsin"/>
</dbReference>
<feature type="domain" description="PAS" evidence="7">
    <location>
        <begin position="32"/>
        <end position="105"/>
    </location>
</feature>
<dbReference type="NCBIfam" id="TIGR00229">
    <property type="entry name" value="sensory_box"/>
    <property type="match status" value="1"/>
</dbReference>
<name>M0NXJ3_9EURY</name>
<dbReference type="InterPro" id="IPR035965">
    <property type="entry name" value="PAS-like_dom_sf"/>
</dbReference>
<dbReference type="InterPro" id="IPR013324">
    <property type="entry name" value="RNA_pol_sigma_r3/r4-like"/>
</dbReference>
<feature type="domain" description="PAC" evidence="8">
    <location>
        <begin position="108"/>
        <end position="160"/>
    </location>
</feature>
<dbReference type="InterPro" id="IPR000014">
    <property type="entry name" value="PAS"/>
</dbReference>
<evidence type="ECO:0000313" key="10">
    <source>
        <dbReference type="Proteomes" id="UP000011546"/>
    </source>
</evidence>
<dbReference type="InterPro" id="IPR003018">
    <property type="entry name" value="GAF"/>
</dbReference>
<dbReference type="OrthoDB" id="106505at2157"/>
<dbReference type="RefSeq" id="WP_008848851.1">
    <property type="nucleotide sequence ID" value="NZ_AOJH01000068.1"/>
</dbReference>
<keyword evidence="10" id="KW-1185">Reference proteome</keyword>
<dbReference type="AlphaFoldDB" id="M0NXJ3"/>
<gene>
    <name evidence="9" type="ORF">C468_10777</name>
</gene>
<dbReference type="Pfam" id="PF13185">
    <property type="entry name" value="GAF_2"/>
    <property type="match status" value="1"/>
</dbReference>
<dbReference type="SMART" id="SM00086">
    <property type="entry name" value="PAC"/>
    <property type="match status" value="1"/>
</dbReference>
<dbReference type="CDD" id="cd00130">
    <property type="entry name" value="PAS"/>
    <property type="match status" value="1"/>
</dbReference>
<keyword evidence="5" id="KW-0804">Transcription</keyword>
<organism evidence="9 10">
    <name type="scientific">Halorubrum kocurii JCM 14978</name>
    <dbReference type="NCBI Taxonomy" id="1230456"/>
    <lineage>
        <taxon>Archaea</taxon>
        <taxon>Methanobacteriati</taxon>
        <taxon>Methanobacteriota</taxon>
        <taxon>Stenosarchaea group</taxon>
        <taxon>Halobacteria</taxon>
        <taxon>Halobacteriales</taxon>
        <taxon>Haloferacaceae</taxon>
        <taxon>Halorubrum</taxon>
    </lineage>
</organism>
<dbReference type="Pfam" id="PF04967">
    <property type="entry name" value="HTH_10"/>
    <property type="match status" value="1"/>
</dbReference>
<evidence type="ECO:0000256" key="5">
    <source>
        <dbReference type="ARBA" id="ARBA00023163"/>
    </source>
</evidence>
<evidence type="ECO:0000259" key="7">
    <source>
        <dbReference type="PROSITE" id="PS50112"/>
    </source>
</evidence>
<comment type="caution">
    <text evidence="9">The sequence shown here is derived from an EMBL/GenBank/DDBJ whole genome shotgun (WGS) entry which is preliminary data.</text>
</comment>
<dbReference type="Gene3D" id="3.30.450.20">
    <property type="entry name" value="PAS domain"/>
    <property type="match status" value="1"/>
</dbReference>
<dbReference type="SUPFAM" id="SSF88659">
    <property type="entry name" value="Sigma3 and sigma4 domains of RNA polymerase sigma factors"/>
    <property type="match status" value="1"/>
</dbReference>
<keyword evidence="4" id="KW-0805">Transcription regulation</keyword>
<dbReference type="InterPro" id="IPR031803">
    <property type="entry name" value="BAT_GAF/HTH-assoc"/>
</dbReference>
<keyword evidence="2" id="KW-0288">FMN</keyword>
<dbReference type="InterPro" id="IPR000700">
    <property type="entry name" value="PAS-assoc_C"/>
</dbReference>
<evidence type="ECO:0000256" key="2">
    <source>
        <dbReference type="ARBA" id="ARBA00022643"/>
    </source>
</evidence>
<proteinExistence type="predicted"/>
<feature type="compositionally biased region" description="Low complexity" evidence="6">
    <location>
        <begin position="18"/>
        <end position="28"/>
    </location>
</feature>
<evidence type="ECO:0000256" key="4">
    <source>
        <dbReference type="ARBA" id="ARBA00023015"/>
    </source>
</evidence>
<dbReference type="SUPFAM" id="SSF55781">
    <property type="entry name" value="GAF domain-like"/>
    <property type="match status" value="1"/>
</dbReference>
<dbReference type="Gene3D" id="3.30.450.40">
    <property type="match status" value="1"/>
</dbReference>
<feature type="compositionally biased region" description="Basic and acidic residues" evidence="6">
    <location>
        <begin position="1"/>
        <end position="17"/>
    </location>
</feature>
<sequence length="555" mass="60564">MTRPEFPRSERGSERSTRASGSATSASTDAVDEALKTRTMDEAPVGITIADATEPDMPLIYVNAAFERMTGYSTSYAVGRNCRFLQGEATREKPVRQMRAAIENGEPTTVELRNYRRDGELFWNEVTLAPLRDEADEIAYYVGFQQDVTRRKRAEEAAAERAERVERERTGQSRLLERLDGVVADVTEAVALASSRDELRRDVVRSIANTYTGAWIGTYDPATETVEPKATAGEVGPDIESISMDSTEGSARSASPVVAAAVEDRRVQLEPIESTEPAEAAAVAGVPLYFGEATYGAIAVYAQTEEFQRHERDVLTALGRTVAIGINALESQRTLRGDNVVEFELALGDHPLGAFAEALSCSLRHTGTVGDRGEQSLLFELDGATGVDDERVHAAAEAAGVTVHAILAAETAATLVELSVDQTPLEGLLREYSGELCRWSVEDGVAVATIEVGREALARSLAADAMEDLPNADLRSYRRREHTHRTHRGFVGEIESQLTERQRAALVRAHTSGYFAWPHETSGDEIAESMGVTRSTFHQHLRVAQRKIVAAIVDQ</sequence>
<dbReference type="Pfam" id="PF15915">
    <property type="entry name" value="BAT"/>
    <property type="match status" value="1"/>
</dbReference>
<evidence type="ECO:0000256" key="1">
    <source>
        <dbReference type="ARBA" id="ARBA00022630"/>
    </source>
</evidence>
<dbReference type="PROSITE" id="PS50113">
    <property type="entry name" value="PAC"/>
    <property type="match status" value="1"/>
</dbReference>
<reference evidence="9 10" key="1">
    <citation type="journal article" date="2014" name="PLoS Genet.">
        <title>Phylogenetically driven sequencing of extremely halophilic archaea reveals strategies for static and dynamic osmo-response.</title>
        <authorList>
            <person name="Becker E.A."/>
            <person name="Seitzer P.M."/>
            <person name="Tritt A."/>
            <person name="Larsen D."/>
            <person name="Krusor M."/>
            <person name="Yao A.I."/>
            <person name="Wu D."/>
            <person name="Madern D."/>
            <person name="Eisen J.A."/>
            <person name="Darling A.E."/>
            <person name="Facciotti M.T."/>
        </authorList>
    </citation>
    <scope>NUCLEOTIDE SEQUENCE [LARGE SCALE GENOMIC DNA]</scope>
    <source>
        <strain evidence="9 10">JCM 14978</strain>
    </source>
</reference>
<feature type="region of interest" description="Disordered" evidence="6">
    <location>
        <begin position="1"/>
        <end position="37"/>
    </location>
</feature>
<dbReference type="PANTHER" id="PTHR47429">
    <property type="entry name" value="PROTEIN TWIN LOV 1"/>
    <property type="match status" value="1"/>
</dbReference>
<accession>M0NXJ3</accession>
<dbReference type="PROSITE" id="PS50112">
    <property type="entry name" value="PAS"/>
    <property type="match status" value="1"/>
</dbReference>
<dbReference type="PATRIC" id="fig|1230456.3.peg.2139"/>
<dbReference type="Pfam" id="PF13426">
    <property type="entry name" value="PAS_9"/>
    <property type="match status" value="1"/>
</dbReference>
<keyword evidence="1" id="KW-0285">Flavoprotein</keyword>
<evidence type="ECO:0000256" key="6">
    <source>
        <dbReference type="SAM" id="MobiDB-lite"/>
    </source>
</evidence>
<dbReference type="PANTHER" id="PTHR47429:SF2">
    <property type="entry name" value="PROTEIN TWIN LOV 1"/>
    <property type="match status" value="1"/>
</dbReference>
<dbReference type="Proteomes" id="UP000011546">
    <property type="component" value="Unassembled WGS sequence"/>
</dbReference>
<protein>
    <submittedName>
        <fullName evidence="9">Bacterio-opsin activator</fullName>
    </submittedName>
</protein>
<evidence type="ECO:0000313" key="9">
    <source>
        <dbReference type="EMBL" id="EMA62283.1"/>
    </source>
</evidence>
<keyword evidence="3" id="KW-0157">Chromophore</keyword>
<dbReference type="InterPro" id="IPR001610">
    <property type="entry name" value="PAC"/>
</dbReference>
<evidence type="ECO:0000259" key="8">
    <source>
        <dbReference type="PROSITE" id="PS50113"/>
    </source>
</evidence>
<dbReference type="STRING" id="1230456.C468_10777"/>
<dbReference type="InterPro" id="IPR029016">
    <property type="entry name" value="GAF-like_dom_sf"/>
</dbReference>
<dbReference type="SUPFAM" id="SSF55785">
    <property type="entry name" value="PYP-like sensor domain (PAS domain)"/>
    <property type="match status" value="1"/>
</dbReference>
<evidence type="ECO:0000256" key="3">
    <source>
        <dbReference type="ARBA" id="ARBA00022991"/>
    </source>
</evidence>
<dbReference type="EMBL" id="AOJH01000068">
    <property type="protein sequence ID" value="EMA62283.1"/>
    <property type="molecule type" value="Genomic_DNA"/>
</dbReference>